<comment type="caution">
    <text evidence="1">The sequence shown here is derived from an EMBL/GenBank/DDBJ whole genome shotgun (WGS) entry which is preliminary data.</text>
</comment>
<accession>A0A2S9E285</accession>
<proteinExistence type="predicted"/>
<protein>
    <submittedName>
        <fullName evidence="1">Uncharacterized protein</fullName>
    </submittedName>
</protein>
<name>A0A2S9E285_PSECE</name>
<organism evidence="1 2">
    <name type="scientific">Pseudomonas cedrina</name>
    <dbReference type="NCBI Taxonomy" id="651740"/>
    <lineage>
        <taxon>Bacteria</taxon>
        <taxon>Pseudomonadati</taxon>
        <taxon>Pseudomonadota</taxon>
        <taxon>Gammaproteobacteria</taxon>
        <taxon>Pseudomonadales</taxon>
        <taxon>Pseudomonadaceae</taxon>
        <taxon>Pseudomonas</taxon>
    </lineage>
</organism>
<dbReference type="Proteomes" id="UP000239458">
    <property type="component" value="Unassembled WGS sequence"/>
</dbReference>
<reference evidence="1 2" key="1">
    <citation type="submission" date="2017-09" db="EMBL/GenBank/DDBJ databases">
        <title>Genomic, metabolic, and phenotypic characteristics of bacterial isolates from the natural microbiome of the model nematode Caenorhabditis elegans.</title>
        <authorList>
            <person name="Zimmermann J."/>
            <person name="Obeng N."/>
            <person name="Yang W."/>
            <person name="Obeng O."/>
            <person name="Kissoyan K."/>
            <person name="Pees B."/>
            <person name="Dirksen P."/>
            <person name="Hoppner M."/>
            <person name="Franke A."/>
            <person name="Rosenstiel P."/>
            <person name="Leippe M."/>
            <person name="Dierking K."/>
            <person name="Kaleta C."/>
            <person name="Schulenburg H."/>
        </authorList>
    </citation>
    <scope>NUCLEOTIDE SEQUENCE [LARGE SCALE GENOMIC DNA]</scope>
    <source>
        <strain evidence="1 2">MYb184</strain>
    </source>
</reference>
<sequence>MWEPGLPAMAECLRQVCQRVHRYRRQASSHRGMVLSDGSGTQQKARLIIDQPGFFIARR</sequence>
<dbReference type="EMBL" id="PCQE01000004">
    <property type="protein sequence ID" value="PRC08952.1"/>
    <property type="molecule type" value="Genomic_DNA"/>
</dbReference>
<gene>
    <name evidence="1" type="ORF">CQ006_04375</name>
</gene>
<evidence type="ECO:0000313" key="1">
    <source>
        <dbReference type="EMBL" id="PRC08952.1"/>
    </source>
</evidence>
<dbReference type="AlphaFoldDB" id="A0A2S9E285"/>
<evidence type="ECO:0000313" key="2">
    <source>
        <dbReference type="Proteomes" id="UP000239458"/>
    </source>
</evidence>